<dbReference type="VEuPathDB" id="FungiDB:CJJ09_004845"/>
<organism evidence="2 3">
    <name type="scientific">Candidozyma auris</name>
    <name type="common">Yeast</name>
    <name type="synonym">Candida auris</name>
    <dbReference type="NCBI Taxonomy" id="498019"/>
    <lineage>
        <taxon>Eukaryota</taxon>
        <taxon>Fungi</taxon>
        <taxon>Dikarya</taxon>
        <taxon>Ascomycota</taxon>
        <taxon>Saccharomycotina</taxon>
        <taxon>Pichiomycetes</taxon>
        <taxon>Metschnikowiaceae</taxon>
        <taxon>Candidozyma</taxon>
    </lineage>
</organism>
<proteinExistence type="predicted"/>
<name>A0A0L0NQB2_CANAR</name>
<accession>A0A0L0NQB2</accession>
<dbReference type="AlphaFoldDB" id="A0A0L0NQB2"/>
<dbReference type="VEuPathDB" id="FungiDB:CJI96_0004322"/>
<dbReference type="VEuPathDB" id="FungiDB:CJJ07_000701"/>
<evidence type="ECO:0008006" key="4">
    <source>
        <dbReference type="Google" id="ProtNLM"/>
    </source>
</evidence>
<gene>
    <name evidence="2" type="ORF">QG37_07484</name>
</gene>
<protein>
    <recommendedName>
        <fullName evidence="4">Adherence factor</fullName>
    </recommendedName>
</protein>
<comment type="caution">
    <text evidence="2">The sequence shown here is derived from an EMBL/GenBank/DDBJ whole genome shotgun (WGS) entry which is preliminary data.</text>
</comment>
<evidence type="ECO:0000313" key="2">
    <source>
        <dbReference type="EMBL" id="KND96352.1"/>
    </source>
</evidence>
<reference evidence="3" key="1">
    <citation type="journal article" date="2015" name="BMC Genomics">
        <title>Draft genome of a commonly misdiagnosed multidrug resistant pathogen Candida auris.</title>
        <authorList>
            <person name="Chatterjee S."/>
            <person name="Alampalli S.V."/>
            <person name="Nageshan R.K."/>
            <person name="Chettiar S.T."/>
            <person name="Joshi S."/>
            <person name="Tatu U.S."/>
        </authorList>
    </citation>
    <scope>NUCLEOTIDE SEQUENCE [LARGE SCALE GENOMIC DNA]</scope>
    <source>
        <strain evidence="3">6684</strain>
    </source>
</reference>
<dbReference type="VEuPathDB" id="FungiDB:CJI97_004621"/>
<sequence length="323" mass="36469">MFTEEWLPPDQARRFVPQTIPSATMYSEMVPQNTYPYLTPSGPPYLPPLLPSHVPQTAQLPSQQNYSFGASAFSHPQNHMNLQPYYADHYESTNAPPYTYPVPMVPPAVQAAAVGAPQKPFDEVPSAGSLEPQQSLTSSASHRYSYSRAEPSVLEKIQLLLPPPPLSKAPLRPDLLAVFPGRRTKRKSKFTKEQDQLIVSLKRQGRLWVEIADIANVGSYLTARNRYQVIVGQQGSAHLCPWSQDNKMYLQRLLDGAELAKWDFIAKELSKQTGKHFTLKECREYARFLLFSSPESMGVTQRTVADLEREHEITEKIMKQSVL</sequence>
<evidence type="ECO:0000313" key="3">
    <source>
        <dbReference type="Proteomes" id="UP000037122"/>
    </source>
</evidence>
<dbReference type="VEuPathDB" id="FungiDB:B9J08_004831"/>
<dbReference type="VEuPathDB" id="FungiDB:QG37_07484"/>
<dbReference type="EMBL" id="LGST01000057">
    <property type="protein sequence ID" value="KND96352.1"/>
    <property type="molecule type" value="Genomic_DNA"/>
</dbReference>
<feature type="region of interest" description="Disordered" evidence="1">
    <location>
        <begin position="120"/>
        <end position="142"/>
    </location>
</feature>
<dbReference type="Proteomes" id="UP000037122">
    <property type="component" value="Unassembled WGS sequence"/>
</dbReference>
<evidence type="ECO:0000256" key="1">
    <source>
        <dbReference type="SAM" id="MobiDB-lite"/>
    </source>
</evidence>